<reference evidence="4 5" key="1">
    <citation type="submission" date="2016-10" db="EMBL/GenBank/DDBJ databases">
        <authorList>
            <person name="de Groot N.N."/>
        </authorList>
    </citation>
    <scope>NUCLEOTIDE SEQUENCE [LARGE SCALE GENOMIC DNA]</scope>
    <source>
        <strain evidence="4 5">CGMCC 1.9159</strain>
    </source>
</reference>
<dbReference type="RefSeq" id="WP_093253102.1">
    <property type="nucleotide sequence ID" value="NZ_FNGP01000005.1"/>
</dbReference>
<feature type="transmembrane region" description="Helical" evidence="3">
    <location>
        <begin position="34"/>
        <end position="52"/>
    </location>
</feature>
<dbReference type="OrthoDB" id="3218134at2"/>
<keyword evidence="3" id="KW-1133">Transmembrane helix</keyword>
<gene>
    <name evidence="4" type="ORF">SAMN04488242_2662</name>
</gene>
<organism evidence="4 5">
    <name type="scientific">Tessaracoccus oleiagri</name>
    <dbReference type="NCBI Taxonomy" id="686624"/>
    <lineage>
        <taxon>Bacteria</taxon>
        <taxon>Bacillati</taxon>
        <taxon>Actinomycetota</taxon>
        <taxon>Actinomycetes</taxon>
        <taxon>Propionibacteriales</taxon>
        <taxon>Propionibacteriaceae</taxon>
        <taxon>Tessaracoccus</taxon>
    </lineage>
</organism>
<dbReference type="Pfam" id="PF05949">
    <property type="entry name" value="DUF881"/>
    <property type="match status" value="1"/>
</dbReference>
<dbReference type="Gene3D" id="3.30.70.1880">
    <property type="entry name" value="Protein of unknown function DUF881"/>
    <property type="match status" value="1"/>
</dbReference>
<evidence type="ECO:0000256" key="2">
    <source>
        <dbReference type="SAM" id="Coils"/>
    </source>
</evidence>
<dbReference type="GO" id="GO:0005886">
    <property type="term" value="C:plasma membrane"/>
    <property type="evidence" value="ECO:0007669"/>
    <property type="project" value="TreeGrafter"/>
</dbReference>
<keyword evidence="2" id="KW-0175">Coiled coil</keyword>
<proteinExistence type="inferred from homology"/>
<dbReference type="PANTHER" id="PTHR37313:SF1">
    <property type="entry name" value="UPF0749 PROTEIN RV1823"/>
    <property type="match status" value="1"/>
</dbReference>
<evidence type="ECO:0000256" key="1">
    <source>
        <dbReference type="ARBA" id="ARBA00009108"/>
    </source>
</evidence>
<dbReference type="InterPro" id="IPR010273">
    <property type="entry name" value="DUF881"/>
</dbReference>
<dbReference type="STRING" id="686624.SAMN04488242_2662"/>
<feature type="coiled-coil region" evidence="2">
    <location>
        <begin position="58"/>
        <end position="92"/>
    </location>
</feature>
<dbReference type="Proteomes" id="UP000199475">
    <property type="component" value="Unassembled WGS sequence"/>
</dbReference>
<dbReference type="EMBL" id="FNGP01000005">
    <property type="protein sequence ID" value="SDL74178.1"/>
    <property type="molecule type" value="Genomic_DNA"/>
</dbReference>
<name>A0A1G9MIT4_9ACTN</name>
<dbReference type="AlphaFoldDB" id="A0A1G9MIT4"/>
<comment type="similarity">
    <text evidence="1">Belongs to the UPF0749 family.</text>
</comment>
<sequence>MRRPDESMSLLRNLTEGALEPEYRTTRAPRRTGWVTLVSIALVVSLLTYALIQTFATRDVQAAERAQLLEQIAEARERQSLVAQDLAALESEVGDLTSRFLPDEEGRRALAEAELLSGAVPVEGPGVVVVADDAPDATDSQGHVLDSDLNYLVNGLFEAGAEAVAVNGHRVTTLTPIRSAGAAITVDYVSLSAPYVVEAIGDPDLLPARFANTRAAAWWQYLRLNYGLTLELTPSDDDLTLPADPGMGLRYAEGG</sequence>
<keyword evidence="5" id="KW-1185">Reference proteome</keyword>
<keyword evidence="3" id="KW-0472">Membrane</keyword>
<dbReference type="PANTHER" id="PTHR37313">
    <property type="entry name" value="UPF0749 PROTEIN RV1825"/>
    <property type="match status" value="1"/>
</dbReference>
<evidence type="ECO:0000313" key="5">
    <source>
        <dbReference type="Proteomes" id="UP000199475"/>
    </source>
</evidence>
<keyword evidence="3" id="KW-0812">Transmembrane</keyword>
<evidence type="ECO:0000313" key="4">
    <source>
        <dbReference type="EMBL" id="SDL74178.1"/>
    </source>
</evidence>
<protein>
    <submittedName>
        <fullName evidence="4">Uncharacterized conserved protein YlxW, UPF0749 family</fullName>
    </submittedName>
</protein>
<accession>A0A1G9MIT4</accession>
<evidence type="ECO:0000256" key="3">
    <source>
        <dbReference type="SAM" id="Phobius"/>
    </source>
</evidence>